<evidence type="ECO:0008006" key="4">
    <source>
        <dbReference type="Google" id="ProtNLM"/>
    </source>
</evidence>
<evidence type="ECO:0000256" key="1">
    <source>
        <dbReference type="SAM" id="MobiDB-lite"/>
    </source>
</evidence>
<name>A0ABT5UCE2_9GAMM</name>
<dbReference type="Proteomes" id="UP001528823">
    <property type="component" value="Unassembled WGS sequence"/>
</dbReference>
<feature type="region of interest" description="Disordered" evidence="1">
    <location>
        <begin position="231"/>
        <end position="251"/>
    </location>
</feature>
<evidence type="ECO:0000313" key="3">
    <source>
        <dbReference type="Proteomes" id="UP001528823"/>
    </source>
</evidence>
<keyword evidence="3" id="KW-1185">Reference proteome</keyword>
<evidence type="ECO:0000313" key="2">
    <source>
        <dbReference type="EMBL" id="MDE1464048.1"/>
    </source>
</evidence>
<organism evidence="2 3">
    <name type="scientific">Spartinivicinus poritis</name>
    <dbReference type="NCBI Taxonomy" id="2994640"/>
    <lineage>
        <taxon>Bacteria</taxon>
        <taxon>Pseudomonadati</taxon>
        <taxon>Pseudomonadota</taxon>
        <taxon>Gammaproteobacteria</taxon>
        <taxon>Oceanospirillales</taxon>
        <taxon>Zooshikellaceae</taxon>
        <taxon>Spartinivicinus</taxon>
    </lineage>
</organism>
<sequence>MTFAMGKNQAWDFGTLLFSLKRQPHEWQVHYKHFNLNPEAELNEVSTWCGECSLTDDDNFKRFVFSRTHKDLTITPILPDRNLVAKPIVNITLMPEEQITLYVSVALWLRVSVKKPTIESVKNNKDDYITLCELPIRELSNTWFGPSTLEGELCYASKTHALVNQESLTLKPYRAIVPVSIINNQPDILKIEKINIPVPALGLYRNNNGLFLASGVTLVKLKNSNQIKLSTTNNTTPIEKPNNTSNEPTPQFQQWEKVSDPRKPIEEKFITRAYDVFFS</sequence>
<accession>A0ABT5UCE2</accession>
<gene>
    <name evidence="2" type="ORF">ORQ98_19005</name>
</gene>
<comment type="caution">
    <text evidence="2">The sequence shown here is derived from an EMBL/GenBank/DDBJ whole genome shotgun (WGS) entry which is preliminary data.</text>
</comment>
<protein>
    <recommendedName>
        <fullName evidence="4">DUF432 domain-containing protein</fullName>
    </recommendedName>
</protein>
<dbReference type="RefSeq" id="WP_274690378.1">
    <property type="nucleotide sequence ID" value="NZ_JAPMOU010000027.1"/>
</dbReference>
<dbReference type="EMBL" id="JAPMOU010000027">
    <property type="protein sequence ID" value="MDE1464048.1"/>
    <property type="molecule type" value="Genomic_DNA"/>
</dbReference>
<reference evidence="2 3" key="1">
    <citation type="submission" date="2022-11" db="EMBL/GenBank/DDBJ databases">
        <title>Spartinivicinus poritis sp. nov., isolated from scleractinian coral Porites lutea.</title>
        <authorList>
            <person name="Zhang G."/>
            <person name="Cai L."/>
            <person name="Wei Q."/>
        </authorList>
    </citation>
    <scope>NUCLEOTIDE SEQUENCE [LARGE SCALE GENOMIC DNA]</scope>
    <source>
        <strain evidence="2 3">A2-2</strain>
    </source>
</reference>
<proteinExistence type="predicted"/>